<evidence type="ECO:0000256" key="4">
    <source>
        <dbReference type="ARBA" id="ARBA00022989"/>
    </source>
</evidence>
<evidence type="ECO:0000313" key="8">
    <source>
        <dbReference type="Proteomes" id="UP001497453"/>
    </source>
</evidence>
<evidence type="ECO:0000256" key="2">
    <source>
        <dbReference type="ARBA" id="ARBA00009825"/>
    </source>
</evidence>
<dbReference type="EMBL" id="OZ037944">
    <property type="protein sequence ID" value="CAL1696866.1"/>
    <property type="molecule type" value="Genomic_DNA"/>
</dbReference>
<keyword evidence="4 6" id="KW-1133">Transmembrane helix</keyword>
<keyword evidence="3 6" id="KW-0812">Transmembrane</keyword>
<feature type="transmembrane region" description="Helical" evidence="6">
    <location>
        <begin position="61"/>
        <end position="86"/>
    </location>
</feature>
<comment type="function">
    <text evidence="6">Subunit of the oligosaccharyl transferase (OST) complex that catalyzes the initial transfer of a defined glycan (Glc(3)Man(9)GlcNAc(2) in eukaryotes) from the lipid carrier dolichol-pyrophosphate to an asparagine residue within an Asn-X-Ser/Thr consensus motif in nascent polypeptide chains, the first step in protein N-glycosylation. N-glycosylation occurs cotranslationally and the complex associates with the Sec61 complex at the channel-forming translocon complex that mediates protein translocation across the endoplasmic reticulum (ER). All subunits are required for a maximal enzyme activity.</text>
</comment>
<proteinExistence type="inferred from homology"/>
<comment type="subunit">
    <text evidence="6">Component of the oligosaccharyltransferase (OST) complex.</text>
</comment>
<reference evidence="8" key="1">
    <citation type="submission" date="2024-04" db="EMBL/GenBank/DDBJ databases">
        <authorList>
            <person name="Shaw F."/>
            <person name="Minotto A."/>
        </authorList>
    </citation>
    <scope>NUCLEOTIDE SEQUENCE [LARGE SCALE GENOMIC DNA]</scope>
</reference>
<keyword evidence="8" id="KW-1185">Reference proteome</keyword>
<feature type="transmembrane region" description="Helical" evidence="6">
    <location>
        <begin position="98"/>
        <end position="122"/>
    </location>
</feature>
<dbReference type="InterPro" id="IPR007915">
    <property type="entry name" value="TMEM258/Ost5"/>
</dbReference>
<keyword evidence="5 6" id="KW-0472">Membrane</keyword>
<evidence type="ECO:0000256" key="1">
    <source>
        <dbReference type="ARBA" id="ARBA00004141"/>
    </source>
</evidence>
<organism evidence="7 8">
    <name type="scientific">Somion occarium</name>
    <dbReference type="NCBI Taxonomy" id="3059160"/>
    <lineage>
        <taxon>Eukaryota</taxon>
        <taxon>Fungi</taxon>
        <taxon>Dikarya</taxon>
        <taxon>Basidiomycota</taxon>
        <taxon>Agaricomycotina</taxon>
        <taxon>Agaricomycetes</taxon>
        <taxon>Polyporales</taxon>
        <taxon>Cerrenaceae</taxon>
        <taxon>Somion</taxon>
    </lineage>
</organism>
<dbReference type="Proteomes" id="UP001497453">
    <property type="component" value="Chromosome 1"/>
</dbReference>
<name>A0ABP1CMH1_9APHY</name>
<evidence type="ECO:0000313" key="7">
    <source>
        <dbReference type="EMBL" id="CAL1696866.1"/>
    </source>
</evidence>
<protein>
    <recommendedName>
        <fullName evidence="6">Dolichyl-diphosphooligosaccharide-protein glycosyltransferase subunit OST5</fullName>
    </recommendedName>
</protein>
<accession>A0ABP1CMH1</accession>
<evidence type="ECO:0000256" key="3">
    <source>
        <dbReference type="ARBA" id="ARBA00022692"/>
    </source>
</evidence>
<comment type="subcellular location">
    <subcellularLocation>
        <location evidence="1 6">Membrane</location>
        <topology evidence="1 6">Multi-pass membrane protein</topology>
    </subcellularLocation>
</comment>
<evidence type="ECO:0000256" key="6">
    <source>
        <dbReference type="RuleBase" id="RU367008"/>
    </source>
</evidence>
<gene>
    <name evidence="7" type="ORF">GFSPODELE1_LOCUS1380</name>
</gene>
<sequence length="123" mass="13129">MGGWDLMTRVWRLVVPATAYVNPASPGPTISPPSPVSFQTIMADYQSIQALHKAVPPFSPYIAVGLLPYIAFFLLVSTFGLAFYFSTLPKDTIPIREVAVASTASLLGGFGVVALFCSVGVYV</sequence>
<evidence type="ECO:0000256" key="5">
    <source>
        <dbReference type="ARBA" id="ARBA00023136"/>
    </source>
</evidence>
<comment type="similarity">
    <text evidence="2 6">Belongs to the OST5 family.</text>
</comment>
<dbReference type="Pfam" id="PF05251">
    <property type="entry name" value="Ost5"/>
    <property type="match status" value="1"/>
</dbReference>